<name>A0A8C0TJG0_CANLF</name>
<dbReference type="Ensembl" id="ENSCAFT00000095160.1">
    <property type="protein sequence ID" value="ENSCAFP00000073388.1"/>
    <property type="gene ID" value="ENSCAFG00000051134.1"/>
</dbReference>
<dbReference type="Ensembl" id="ENSCAFT00040041704.1">
    <property type="protein sequence ID" value="ENSCAFP00040036383.1"/>
    <property type="gene ID" value="ENSCAFG00040022465.1"/>
</dbReference>
<dbReference type="AlphaFoldDB" id="A0A8C0TJG0"/>
<dbReference type="Proteomes" id="UP000002254">
    <property type="component" value="Chromosome 29"/>
</dbReference>
<evidence type="ECO:0000313" key="1">
    <source>
        <dbReference type="Ensembl" id="ENSCAFP00000073388.1"/>
    </source>
</evidence>
<accession>A0A8P0PPY7</accession>
<evidence type="ECO:0000313" key="2">
    <source>
        <dbReference type="Ensembl" id="ENSCAFP00040036367.1"/>
    </source>
</evidence>
<evidence type="ECO:0000313" key="4">
    <source>
        <dbReference type="Proteomes" id="UP000694542"/>
    </source>
</evidence>
<evidence type="ECO:0000313" key="3">
    <source>
        <dbReference type="Proteomes" id="UP000002254"/>
    </source>
</evidence>
<organism evidence="2 4">
    <name type="scientific">Canis lupus familiaris</name>
    <name type="common">Dog</name>
    <name type="synonym">Canis familiaris</name>
    <dbReference type="NCBI Taxonomy" id="9615"/>
    <lineage>
        <taxon>Eukaryota</taxon>
        <taxon>Metazoa</taxon>
        <taxon>Chordata</taxon>
        <taxon>Craniata</taxon>
        <taxon>Vertebrata</taxon>
        <taxon>Euteleostomi</taxon>
        <taxon>Mammalia</taxon>
        <taxon>Eutheria</taxon>
        <taxon>Laurasiatheria</taxon>
        <taxon>Carnivora</taxon>
        <taxon>Caniformia</taxon>
        <taxon>Canidae</taxon>
        <taxon>Canis</taxon>
    </lineage>
</organism>
<reference evidence="1 3" key="1">
    <citation type="journal article" date="2005" name="Nature">
        <title>Genome sequence, comparative analysis and haplotype structure of the domestic dog.</title>
        <authorList>
            <consortium name="Broad Sequencing Platform"/>
            <person name="Lindblad-Toh K."/>
            <person name="Wade C.M."/>
            <person name="Mikkelsen T.S."/>
            <person name="Karlsson E.K."/>
            <person name="Jaffe D.B."/>
            <person name="Kamal M."/>
            <person name="Clamp M."/>
            <person name="Chang J.L."/>
            <person name="Kulbokas E.J. III"/>
            <person name="Zody M.C."/>
            <person name="Mauceli E."/>
            <person name="Xie X."/>
            <person name="Breen M."/>
            <person name="Wayne R.K."/>
            <person name="Ostrander E.A."/>
            <person name="Ponting C.P."/>
            <person name="Galibert F."/>
            <person name="Smith D.R."/>
            <person name="DeJong P.J."/>
            <person name="Kirkness E."/>
            <person name="Alvarez P."/>
            <person name="Biagi T."/>
            <person name="Brockman W."/>
            <person name="Butler J."/>
            <person name="Chin C.W."/>
            <person name="Cook A."/>
            <person name="Cuff J."/>
            <person name="Daly M.J."/>
            <person name="DeCaprio D."/>
            <person name="Gnerre S."/>
            <person name="Grabherr M."/>
            <person name="Kellis M."/>
            <person name="Kleber M."/>
            <person name="Bardeleben C."/>
            <person name="Goodstadt L."/>
            <person name="Heger A."/>
            <person name="Hitte C."/>
            <person name="Kim L."/>
            <person name="Koepfli K.P."/>
            <person name="Parker H.G."/>
            <person name="Pollinger J.P."/>
            <person name="Searle S.M."/>
            <person name="Sutter N.B."/>
            <person name="Thomas R."/>
            <person name="Webber C."/>
            <person name="Baldwin J."/>
            <person name="Abebe A."/>
            <person name="Abouelleil A."/>
            <person name="Aftuck L."/>
            <person name="Ait-Zahra M."/>
            <person name="Aldredge T."/>
            <person name="Allen N."/>
            <person name="An P."/>
            <person name="Anderson S."/>
            <person name="Antoine C."/>
            <person name="Arachchi H."/>
            <person name="Aslam A."/>
            <person name="Ayotte L."/>
            <person name="Bachantsang P."/>
            <person name="Barry A."/>
            <person name="Bayul T."/>
            <person name="Benamara M."/>
            <person name="Berlin A."/>
            <person name="Bessette D."/>
            <person name="Blitshteyn B."/>
            <person name="Bloom T."/>
            <person name="Blye J."/>
            <person name="Boguslavskiy L."/>
            <person name="Bonnet C."/>
            <person name="Boukhgalter B."/>
            <person name="Brown A."/>
            <person name="Cahill P."/>
            <person name="Calixte N."/>
            <person name="Camarata J."/>
            <person name="Cheshatsang Y."/>
            <person name="Chu J."/>
            <person name="Citroen M."/>
            <person name="Collymore A."/>
            <person name="Cooke P."/>
            <person name="Dawoe T."/>
            <person name="Daza R."/>
            <person name="Decktor K."/>
            <person name="DeGray S."/>
            <person name="Dhargay N."/>
            <person name="Dooley K."/>
            <person name="Dooley K."/>
            <person name="Dorje P."/>
            <person name="Dorjee K."/>
            <person name="Dorris L."/>
            <person name="Duffey N."/>
            <person name="Dupes A."/>
            <person name="Egbiremolen O."/>
            <person name="Elong R."/>
            <person name="Falk J."/>
            <person name="Farina A."/>
            <person name="Faro S."/>
            <person name="Ferguson D."/>
            <person name="Ferreira P."/>
            <person name="Fisher S."/>
            <person name="FitzGerald M."/>
            <person name="Foley K."/>
            <person name="Foley C."/>
            <person name="Franke A."/>
            <person name="Friedrich D."/>
            <person name="Gage D."/>
            <person name="Garber M."/>
            <person name="Gearin G."/>
            <person name="Giannoukos G."/>
            <person name="Goode T."/>
            <person name="Goyette A."/>
            <person name="Graham J."/>
            <person name="Grandbois E."/>
            <person name="Gyaltsen K."/>
            <person name="Hafez N."/>
            <person name="Hagopian D."/>
            <person name="Hagos B."/>
            <person name="Hall J."/>
            <person name="Healy C."/>
            <person name="Hegarty R."/>
            <person name="Honan T."/>
            <person name="Horn A."/>
            <person name="Houde N."/>
            <person name="Hughes L."/>
            <person name="Hunnicutt L."/>
            <person name="Husby M."/>
            <person name="Jester B."/>
            <person name="Jones C."/>
            <person name="Kamat A."/>
            <person name="Kanga B."/>
            <person name="Kells C."/>
            <person name="Khazanovich D."/>
            <person name="Kieu A.C."/>
            <person name="Kisner P."/>
            <person name="Kumar M."/>
            <person name="Lance K."/>
            <person name="Landers T."/>
            <person name="Lara M."/>
            <person name="Lee W."/>
            <person name="Leger J.P."/>
            <person name="Lennon N."/>
            <person name="Leuper L."/>
            <person name="LeVine S."/>
            <person name="Liu J."/>
            <person name="Liu X."/>
            <person name="Lokyitsang Y."/>
            <person name="Lokyitsang T."/>
            <person name="Lui A."/>
            <person name="Macdonald J."/>
            <person name="Major J."/>
            <person name="Marabella R."/>
            <person name="Maru K."/>
            <person name="Matthews C."/>
            <person name="McDonough S."/>
            <person name="Mehta T."/>
            <person name="Meldrim J."/>
            <person name="Melnikov A."/>
            <person name="Meneus L."/>
            <person name="Mihalev A."/>
            <person name="Mihova T."/>
            <person name="Miller K."/>
            <person name="Mittelman R."/>
            <person name="Mlenga V."/>
            <person name="Mulrain L."/>
            <person name="Munson G."/>
            <person name="Navidi A."/>
            <person name="Naylor J."/>
            <person name="Nguyen T."/>
            <person name="Nguyen N."/>
            <person name="Nguyen C."/>
            <person name="Nguyen T."/>
            <person name="Nicol R."/>
            <person name="Norbu N."/>
            <person name="Norbu C."/>
            <person name="Novod N."/>
            <person name="Nyima T."/>
            <person name="Olandt P."/>
            <person name="O'Neill B."/>
            <person name="O'Neill K."/>
            <person name="Osman S."/>
            <person name="Oyono L."/>
            <person name="Patti C."/>
            <person name="Perrin D."/>
            <person name="Phunkhang P."/>
            <person name="Pierre F."/>
            <person name="Priest M."/>
            <person name="Rachupka A."/>
            <person name="Raghuraman S."/>
            <person name="Rameau R."/>
            <person name="Ray V."/>
            <person name="Raymond C."/>
            <person name="Rege F."/>
            <person name="Rise C."/>
            <person name="Rogers J."/>
            <person name="Rogov P."/>
            <person name="Sahalie J."/>
            <person name="Settipalli S."/>
            <person name="Sharpe T."/>
            <person name="Shea T."/>
            <person name="Sheehan M."/>
            <person name="Sherpa N."/>
            <person name="Shi J."/>
            <person name="Shih D."/>
            <person name="Sloan J."/>
            <person name="Smith C."/>
            <person name="Sparrow T."/>
            <person name="Stalker J."/>
            <person name="Stange-Thomann N."/>
            <person name="Stavropoulos S."/>
            <person name="Stone C."/>
            <person name="Stone S."/>
            <person name="Sykes S."/>
            <person name="Tchuinga P."/>
            <person name="Tenzing P."/>
            <person name="Tesfaye S."/>
            <person name="Thoulutsang D."/>
            <person name="Thoulutsang Y."/>
            <person name="Topham K."/>
            <person name="Topping I."/>
            <person name="Tsamla T."/>
            <person name="Vassiliev H."/>
            <person name="Venkataraman V."/>
            <person name="Vo A."/>
            <person name="Wangchuk T."/>
            <person name="Wangdi T."/>
            <person name="Weiand M."/>
            <person name="Wilkinson J."/>
            <person name="Wilson A."/>
            <person name="Yadav S."/>
            <person name="Yang S."/>
            <person name="Yang X."/>
            <person name="Young G."/>
            <person name="Yu Q."/>
            <person name="Zainoun J."/>
            <person name="Zembek L."/>
            <person name="Zimmer A."/>
            <person name="Lander E.S."/>
        </authorList>
    </citation>
    <scope>NUCLEOTIDE SEQUENCE [LARGE SCALE GENOMIC DNA]</scope>
    <source>
        <strain evidence="1">Boxer</strain>
    </source>
</reference>
<reference evidence="2" key="2">
    <citation type="submission" date="2018-10" db="EMBL/GenBank/DDBJ databases">
        <title>De novo assembly of a Great Dane genome.</title>
        <authorList>
            <person name="Kidd J.M."/>
            <person name="Pendleton A.L."/>
            <person name="Shen F."/>
            <person name="Emery S."/>
        </authorList>
    </citation>
    <scope>NUCLEOTIDE SEQUENCE [LARGE SCALE GENOMIC DNA]</scope>
    <source>
        <strain evidence="2">Great Dane</strain>
    </source>
</reference>
<accession>A0A8C0TJG0</accession>
<protein>
    <submittedName>
        <fullName evidence="2">Uncharacterized protein</fullName>
    </submittedName>
</protein>
<dbReference type="Proteomes" id="UP000694542">
    <property type="component" value="Chromosome 29"/>
</dbReference>
<dbReference type="Ensembl" id="ENSCAFT00040041687.1">
    <property type="protein sequence ID" value="ENSCAFP00040036367.1"/>
    <property type="gene ID" value="ENSCAFG00040022456.1"/>
</dbReference>
<proteinExistence type="predicted"/>
<sequence length="101" mass="11690">MSPQNKSLDPPFLVPYPFRLPPLFICFLIRGQVVKFCQTELEVFSLLFVFTRTGFCINTQGFCLKLARVGTERSGYIIHLKFLITRLLGFCVQDTRPIRTE</sequence>
<reference evidence="2" key="3">
    <citation type="submission" date="2025-05" db="UniProtKB">
        <authorList>
            <consortium name="Ensembl"/>
        </authorList>
    </citation>
    <scope>IDENTIFICATION</scope>
</reference>